<sequence length="270" mass="29265">MTHPLIADDDHGSADGFPPRRNNRRSASNLISMCGESAVAGARTQTELGDRKQHSELRGPMPRLSNTKPSLVLKRHVAASRRHLEQGEATPAAFAGPMRRGSPGPPEGPGSRDFNSSRDATLRTDGESKRDNQASGHEVLCTLLKQPRRPACQYIDSSVRKFVTALPRRADELPGLCQGLRFTESPSTARGSTENTCPVSSEQHLRRGGAGDTGATRSPRATFSQRRRDAGGYTETAAMRRAFYVLAGIVPGPIRVETDIACAREVREVV</sequence>
<dbReference type="EMBL" id="JAINUG010000115">
    <property type="protein sequence ID" value="KAJ8395544.1"/>
    <property type="molecule type" value="Genomic_DNA"/>
</dbReference>
<feature type="region of interest" description="Disordered" evidence="1">
    <location>
        <begin position="82"/>
        <end position="135"/>
    </location>
</feature>
<feature type="compositionally biased region" description="Basic and acidic residues" evidence="1">
    <location>
        <begin position="120"/>
        <end position="132"/>
    </location>
</feature>
<organism evidence="2 3">
    <name type="scientific">Aldrovandia affinis</name>
    <dbReference type="NCBI Taxonomy" id="143900"/>
    <lineage>
        <taxon>Eukaryota</taxon>
        <taxon>Metazoa</taxon>
        <taxon>Chordata</taxon>
        <taxon>Craniata</taxon>
        <taxon>Vertebrata</taxon>
        <taxon>Euteleostomi</taxon>
        <taxon>Actinopterygii</taxon>
        <taxon>Neopterygii</taxon>
        <taxon>Teleostei</taxon>
        <taxon>Notacanthiformes</taxon>
        <taxon>Halosauridae</taxon>
        <taxon>Aldrovandia</taxon>
    </lineage>
</organism>
<accession>A0AAD7S3Y5</accession>
<proteinExistence type="predicted"/>
<dbReference type="Proteomes" id="UP001221898">
    <property type="component" value="Unassembled WGS sequence"/>
</dbReference>
<keyword evidence="3" id="KW-1185">Reference proteome</keyword>
<feature type="region of interest" description="Disordered" evidence="1">
    <location>
        <begin position="1"/>
        <end position="70"/>
    </location>
</feature>
<feature type="compositionally biased region" description="Basic and acidic residues" evidence="1">
    <location>
        <begin position="48"/>
        <end position="57"/>
    </location>
</feature>
<feature type="region of interest" description="Disordered" evidence="1">
    <location>
        <begin position="184"/>
        <end position="232"/>
    </location>
</feature>
<evidence type="ECO:0000256" key="1">
    <source>
        <dbReference type="SAM" id="MobiDB-lite"/>
    </source>
</evidence>
<feature type="compositionally biased region" description="Basic and acidic residues" evidence="1">
    <location>
        <begin position="1"/>
        <end position="13"/>
    </location>
</feature>
<comment type="caution">
    <text evidence="2">The sequence shown here is derived from an EMBL/GenBank/DDBJ whole genome shotgun (WGS) entry which is preliminary data.</text>
</comment>
<feature type="compositionally biased region" description="Polar residues" evidence="1">
    <location>
        <begin position="184"/>
        <end position="202"/>
    </location>
</feature>
<reference evidence="2" key="1">
    <citation type="journal article" date="2023" name="Science">
        <title>Genome structures resolve the early diversification of teleost fishes.</title>
        <authorList>
            <person name="Parey E."/>
            <person name="Louis A."/>
            <person name="Montfort J."/>
            <person name="Bouchez O."/>
            <person name="Roques C."/>
            <person name="Iampietro C."/>
            <person name="Lluch J."/>
            <person name="Castinel A."/>
            <person name="Donnadieu C."/>
            <person name="Desvignes T."/>
            <person name="Floi Bucao C."/>
            <person name="Jouanno E."/>
            <person name="Wen M."/>
            <person name="Mejri S."/>
            <person name="Dirks R."/>
            <person name="Jansen H."/>
            <person name="Henkel C."/>
            <person name="Chen W.J."/>
            <person name="Zahm M."/>
            <person name="Cabau C."/>
            <person name="Klopp C."/>
            <person name="Thompson A.W."/>
            <person name="Robinson-Rechavi M."/>
            <person name="Braasch I."/>
            <person name="Lecointre G."/>
            <person name="Bobe J."/>
            <person name="Postlethwait J.H."/>
            <person name="Berthelot C."/>
            <person name="Roest Crollius H."/>
            <person name="Guiguen Y."/>
        </authorList>
    </citation>
    <scope>NUCLEOTIDE SEQUENCE</scope>
    <source>
        <strain evidence="2">NC1722</strain>
    </source>
</reference>
<name>A0AAD7S3Y5_9TELE</name>
<dbReference type="AlphaFoldDB" id="A0AAD7S3Y5"/>
<gene>
    <name evidence="2" type="ORF">AAFF_G00030250</name>
</gene>
<evidence type="ECO:0000313" key="3">
    <source>
        <dbReference type="Proteomes" id="UP001221898"/>
    </source>
</evidence>
<protein>
    <submittedName>
        <fullName evidence="2">Uncharacterized protein</fullName>
    </submittedName>
</protein>
<evidence type="ECO:0000313" key="2">
    <source>
        <dbReference type="EMBL" id="KAJ8395544.1"/>
    </source>
</evidence>